<evidence type="ECO:0000313" key="3">
    <source>
        <dbReference type="Proteomes" id="UP001061070"/>
    </source>
</evidence>
<proteinExistence type="predicted"/>
<protein>
    <recommendedName>
        <fullName evidence="4">DUF2497 domain-containing protein</fullName>
    </recommendedName>
</protein>
<organism evidence="2 3">
    <name type="scientific">Gluconobacter frateurii NRIC 0228</name>
    <dbReference type="NCBI Taxonomy" id="1307946"/>
    <lineage>
        <taxon>Bacteria</taxon>
        <taxon>Pseudomonadati</taxon>
        <taxon>Pseudomonadota</taxon>
        <taxon>Alphaproteobacteria</taxon>
        <taxon>Acetobacterales</taxon>
        <taxon>Acetobacteraceae</taxon>
        <taxon>Gluconobacter</taxon>
    </lineage>
</organism>
<feature type="compositionally biased region" description="Polar residues" evidence="1">
    <location>
        <begin position="62"/>
        <end position="74"/>
    </location>
</feature>
<gene>
    <name evidence="2" type="ORF">AA0228_2436</name>
</gene>
<dbReference type="EMBL" id="BAQW01000013">
    <property type="protein sequence ID" value="GBR15152.1"/>
    <property type="molecule type" value="Genomic_DNA"/>
</dbReference>
<dbReference type="Pfam" id="PF10691">
    <property type="entry name" value="DUF2497"/>
    <property type="match status" value="1"/>
</dbReference>
<feature type="region of interest" description="Disordered" evidence="1">
    <location>
        <begin position="54"/>
        <end position="76"/>
    </location>
</feature>
<evidence type="ECO:0000256" key="1">
    <source>
        <dbReference type="SAM" id="MobiDB-lite"/>
    </source>
</evidence>
<accession>A0ABQ0QE15</accession>
<evidence type="ECO:0008006" key="4">
    <source>
        <dbReference type="Google" id="ProtNLM"/>
    </source>
</evidence>
<keyword evidence="3" id="KW-1185">Reference proteome</keyword>
<dbReference type="InterPro" id="IPR019632">
    <property type="entry name" value="DUF2497"/>
</dbReference>
<dbReference type="RefSeq" id="WP_099182775.1">
    <property type="nucleotide sequence ID" value="NZ_BAQW01000013.1"/>
</dbReference>
<reference evidence="2" key="1">
    <citation type="submission" date="2013-04" db="EMBL/GenBank/DDBJ databases">
        <title>The genome sequencing project of 58 acetic acid bacteria.</title>
        <authorList>
            <person name="Okamoto-Kainuma A."/>
            <person name="Ishikawa M."/>
            <person name="Umino S."/>
            <person name="Koizumi Y."/>
            <person name="Shiwa Y."/>
            <person name="Yoshikawa H."/>
            <person name="Matsutani M."/>
            <person name="Matsushita K."/>
        </authorList>
    </citation>
    <scope>NUCLEOTIDE SEQUENCE</scope>
    <source>
        <strain evidence="2">NRIC 0228</strain>
    </source>
</reference>
<dbReference type="Proteomes" id="UP001061070">
    <property type="component" value="Unassembled WGS sequence"/>
</dbReference>
<evidence type="ECO:0000313" key="2">
    <source>
        <dbReference type="EMBL" id="GBR15152.1"/>
    </source>
</evidence>
<comment type="caution">
    <text evidence="2">The sequence shown here is derived from an EMBL/GenBank/DDBJ whole genome shotgun (WGS) entry which is preliminary data.</text>
</comment>
<sequence length="161" mass="17549">MISQPQPDPGSDDDTIETVLSSIRRILHDDTINKDKKGQLMTSATPQDELTLDPSMMVSAPSGATETDQQTRENSAADDLMGAQTIAAAEHSLRDLQSAFSERASKVIPSDTVISNGSGMTIEDMVRTEVRAMVRTWMDAHLPSLVEILVRAEIARLRPNS</sequence>
<name>A0ABQ0QE15_9PROT</name>